<dbReference type="EMBL" id="CADCTN010000016">
    <property type="protein sequence ID" value="CAA9215260.1"/>
    <property type="molecule type" value="Genomic_DNA"/>
</dbReference>
<proteinExistence type="predicted"/>
<gene>
    <name evidence="2" type="ORF">AVDCRST_MAG52-174</name>
</gene>
<feature type="non-terminal residue" evidence="2">
    <location>
        <position position="1"/>
    </location>
</feature>
<name>A0A6J4H613_9ACTN</name>
<organism evidence="2">
    <name type="scientific">uncultured Blastococcus sp</name>
    <dbReference type="NCBI Taxonomy" id="217144"/>
    <lineage>
        <taxon>Bacteria</taxon>
        <taxon>Bacillati</taxon>
        <taxon>Actinomycetota</taxon>
        <taxon>Actinomycetes</taxon>
        <taxon>Geodermatophilales</taxon>
        <taxon>Geodermatophilaceae</taxon>
        <taxon>Blastococcus</taxon>
        <taxon>environmental samples</taxon>
    </lineage>
</organism>
<reference evidence="2" key="1">
    <citation type="submission" date="2020-02" db="EMBL/GenBank/DDBJ databases">
        <authorList>
            <person name="Meier V. D."/>
        </authorList>
    </citation>
    <scope>NUCLEOTIDE SEQUENCE</scope>
    <source>
        <strain evidence="2">AVDCRST_MAG52</strain>
    </source>
</reference>
<feature type="compositionally biased region" description="Basic and acidic residues" evidence="1">
    <location>
        <begin position="232"/>
        <end position="242"/>
    </location>
</feature>
<evidence type="ECO:0000313" key="2">
    <source>
        <dbReference type="EMBL" id="CAA9215260.1"/>
    </source>
</evidence>
<feature type="non-terminal residue" evidence="2">
    <location>
        <position position="258"/>
    </location>
</feature>
<feature type="region of interest" description="Disordered" evidence="1">
    <location>
        <begin position="1"/>
        <end position="47"/>
    </location>
</feature>
<evidence type="ECO:0000256" key="1">
    <source>
        <dbReference type="SAM" id="MobiDB-lite"/>
    </source>
</evidence>
<feature type="compositionally biased region" description="Basic residues" evidence="1">
    <location>
        <begin position="201"/>
        <end position="214"/>
    </location>
</feature>
<dbReference type="AlphaFoldDB" id="A0A6J4H613"/>
<accession>A0A6J4H613</accession>
<protein>
    <submittedName>
        <fullName evidence="2">FIG01964566: Predicted membrane protein, hemolysin III homolog</fullName>
    </submittedName>
</protein>
<feature type="region of interest" description="Disordered" evidence="1">
    <location>
        <begin position="185"/>
        <end position="242"/>
    </location>
</feature>
<sequence>AGRRRRARGAETRGARRRPRGGRAGRADLDRRRFRRQRLGAPRHAAAHAGLAAPVRLLRIDRRRCGADPAGRGPGGARRLLRRALLPDHPRPVRRQRALPPAALVTARLDGHEAARPLDDLPLHRRDVHAVRPPGRLAADRFLGSLRRLGGRARRRHAQAVVAGGAPLGGRPALHRTGLGRRLRAHRHPAHRGGRLDGPAGRRRSALHGRRRRLRDQEAQPVAGHLRVPRGVPRDDHRGRDLPLHRRLLRHVQQPLRL</sequence>